<proteinExistence type="predicted"/>
<name>A0A645ELR4_9ZZZZ</name>
<dbReference type="EMBL" id="VSSQ01048906">
    <property type="protein sequence ID" value="MPN02955.1"/>
    <property type="molecule type" value="Genomic_DNA"/>
</dbReference>
<organism evidence="1">
    <name type="scientific">bioreactor metagenome</name>
    <dbReference type="NCBI Taxonomy" id="1076179"/>
    <lineage>
        <taxon>unclassified sequences</taxon>
        <taxon>metagenomes</taxon>
        <taxon>ecological metagenomes</taxon>
    </lineage>
</organism>
<reference evidence="1" key="1">
    <citation type="submission" date="2019-08" db="EMBL/GenBank/DDBJ databases">
        <authorList>
            <person name="Kucharzyk K."/>
            <person name="Murdoch R.W."/>
            <person name="Higgins S."/>
            <person name="Loffler F."/>
        </authorList>
    </citation>
    <scope>NUCLEOTIDE SEQUENCE</scope>
</reference>
<evidence type="ECO:0000313" key="1">
    <source>
        <dbReference type="EMBL" id="MPN02955.1"/>
    </source>
</evidence>
<gene>
    <name evidence="1" type="ORF">SDC9_150176</name>
</gene>
<sequence length="44" mass="5085">MHLKQALSIDPVNSEIYLLLSEVYSLIGNEEYTGKFMKAYEAFK</sequence>
<accession>A0A645ELR4</accession>
<comment type="caution">
    <text evidence="1">The sequence shown here is derived from an EMBL/GenBank/DDBJ whole genome shotgun (WGS) entry which is preliminary data.</text>
</comment>
<dbReference type="AlphaFoldDB" id="A0A645ELR4"/>
<protein>
    <recommendedName>
        <fullName evidence="2">Bacterial transcriptional activator domain-containing protein</fullName>
    </recommendedName>
</protein>
<evidence type="ECO:0008006" key="2">
    <source>
        <dbReference type="Google" id="ProtNLM"/>
    </source>
</evidence>